<evidence type="ECO:0000259" key="1">
    <source>
        <dbReference type="Pfam" id="PF06983"/>
    </source>
</evidence>
<dbReference type="PANTHER" id="PTHR33990">
    <property type="entry name" value="PROTEIN YJDN-RELATED"/>
    <property type="match status" value="1"/>
</dbReference>
<dbReference type="CDD" id="cd06588">
    <property type="entry name" value="PhnB_like"/>
    <property type="match status" value="2"/>
</dbReference>
<dbReference type="Gene3D" id="3.30.720.100">
    <property type="match status" value="1"/>
</dbReference>
<sequence>MQKIVPSLWFADSAAEAADFYVSVFRDGRIIETNRYPADEFSEYEFDLAGRELSVEFEVGGYRLIALNGGPQFPINYSISLMLNFATAGREELDRVWSELAEGGSVLMPLQAYDFSPYYGWLQDRYGMTWQLMLPAPGADPRPFVMPTLLFGGAAQNRAGEALAYYARTFSGARVGTRDRYVEPAGPAEPGSLRYGDLLVFGQWIALMDAAVPQDFTFTCGVSLVLRCSDQEELNRYWDELSAVPAAEQCGWCTDRYGVSWQLVPANLNELMALPGAFEKLTGMRRIEIDAFAEAPAEEWVAQA</sequence>
<feature type="domain" description="PhnB-like" evidence="1">
    <location>
        <begin position="145"/>
        <end position="264"/>
    </location>
</feature>
<reference evidence="2 3" key="1">
    <citation type="submission" date="2017-10" db="EMBL/GenBank/DDBJ databases">
        <title>Sequencing the genomes of 1000 actinobacteria strains.</title>
        <authorList>
            <person name="Klenk H.-P."/>
        </authorList>
    </citation>
    <scope>NUCLEOTIDE SEQUENCE [LARGE SCALE GENOMIC DNA]</scope>
    <source>
        <strain evidence="2 3">DSM 15597</strain>
    </source>
</reference>
<dbReference type="InterPro" id="IPR029068">
    <property type="entry name" value="Glyas_Bleomycin-R_OHBP_Dase"/>
</dbReference>
<dbReference type="Gene3D" id="3.30.720.110">
    <property type="match status" value="1"/>
</dbReference>
<organism evidence="2 3">
    <name type="scientific">Propionicimonas paludicola</name>
    <dbReference type="NCBI Taxonomy" id="185243"/>
    <lineage>
        <taxon>Bacteria</taxon>
        <taxon>Bacillati</taxon>
        <taxon>Actinomycetota</taxon>
        <taxon>Actinomycetes</taxon>
        <taxon>Propionibacteriales</taxon>
        <taxon>Nocardioidaceae</taxon>
        <taxon>Propionicimonas</taxon>
    </lineage>
</organism>
<gene>
    <name evidence="2" type="ORF">ATK74_0118</name>
</gene>
<comment type="caution">
    <text evidence="2">The sequence shown here is derived from an EMBL/GenBank/DDBJ whole genome shotgun (WGS) entry which is preliminary data.</text>
</comment>
<proteinExistence type="predicted"/>
<keyword evidence="2" id="KW-0489">Methyltransferase</keyword>
<dbReference type="InterPro" id="IPR028973">
    <property type="entry name" value="PhnB-like"/>
</dbReference>
<dbReference type="Proteomes" id="UP000226079">
    <property type="component" value="Unassembled WGS sequence"/>
</dbReference>
<keyword evidence="2" id="KW-0830">Ubiquinone</keyword>
<dbReference type="SUPFAM" id="SSF54593">
    <property type="entry name" value="Glyoxalase/Bleomycin resistance protein/Dihydroxybiphenyl dioxygenase"/>
    <property type="match status" value="2"/>
</dbReference>
<keyword evidence="3" id="KW-1185">Reference proteome</keyword>
<dbReference type="OrthoDB" id="9806473at2"/>
<dbReference type="Pfam" id="PF06983">
    <property type="entry name" value="3-dmu-9_3-mt"/>
    <property type="match status" value="2"/>
</dbReference>
<keyword evidence="2" id="KW-0808">Transferase</keyword>
<dbReference type="RefSeq" id="WP_098459215.1">
    <property type="nucleotide sequence ID" value="NZ_PDJC01000001.1"/>
</dbReference>
<dbReference type="Gene3D" id="3.10.180.10">
    <property type="entry name" value="2,3-Dihydroxybiphenyl 1,2-Dioxygenase, domain 1"/>
    <property type="match status" value="1"/>
</dbReference>
<feature type="domain" description="PhnB-like" evidence="1">
    <location>
        <begin position="2"/>
        <end position="132"/>
    </location>
</feature>
<name>A0A2A9CMQ0_9ACTN</name>
<dbReference type="GO" id="GO:0008168">
    <property type="term" value="F:methyltransferase activity"/>
    <property type="evidence" value="ECO:0007669"/>
    <property type="project" value="UniProtKB-KW"/>
</dbReference>
<evidence type="ECO:0000313" key="2">
    <source>
        <dbReference type="EMBL" id="PFG15598.1"/>
    </source>
</evidence>
<dbReference type="GO" id="GO:0032259">
    <property type="term" value="P:methylation"/>
    <property type="evidence" value="ECO:0007669"/>
    <property type="project" value="UniProtKB-KW"/>
</dbReference>
<dbReference type="EMBL" id="PDJC01000001">
    <property type="protein sequence ID" value="PFG15598.1"/>
    <property type="molecule type" value="Genomic_DNA"/>
</dbReference>
<protein>
    <submittedName>
        <fullName evidence="2">Putative 3-demethylubiquinone-9 3-methyltransferase (Glyoxalase superfamily)</fullName>
    </submittedName>
</protein>
<dbReference type="AlphaFoldDB" id="A0A2A9CMQ0"/>
<accession>A0A2A9CMQ0</accession>
<evidence type="ECO:0000313" key="3">
    <source>
        <dbReference type="Proteomes" id="UP000226079"/>
    </source>
</evidence>